<accession>A0ABN3B4N0</accession>
<keyword evidence="4" id="KW-1185">Reference proteome</keyword>
<evidence type="ECO:0000259" key="2">
    <source>
        <dbReference type="Pfam" id="PF14361"/>
    </source>
</evidence>
<dbReference type="RefSeq" id="WP_346057404.1">
    <property type="nucleotide sequence ID" value="NZ_BAAAOP010000004.1"/>
</dbReference>
<proteinExistence type="predicted"/>
<evidence type="ECO:0000313" key="3">
    <source>
        <dbReference type="EMBL" id="GAA2186413.1"/>
    </source>
</evidence>
<evidence type="ECO:0000313" key="4">
    <source>
        <dbReference type="Proteomes" id="UP001501084"/>
    </source>
</evidence>
<dbReference type="EMBL" id="BAAAOP010000004">
    <property type="protein sequence ID" value="GAA2186413.1"/>
    <property type="molecule type" value="Genomic_DNA"/>
</dbReference>
<protein>
    <submittedName>
        <fullName evidence="3">PucR family transcriptional regulator</fullName>
    </submittedName>
</protein>
<dbReference type="InterPro" id="IPR042070">
    <property type="entry name" value="PucR_C-HTH_sf"/>
</dbReference>
<sequence>MIAQPSADTRDWWSVALQRLETDLPALVDDFLARLTRLRGGYASVQEADLRQTAHDTLSYLIARLAGRPVPRGLVDLPQRLGVRRARQGVDRDQLLEAVRLDYRVLWAGLVSIAGDAHADELVQHAEPVLTSVEDYIHAVQVAFLDEREALASDSRTQETRAFAQLLAADDPAGIAAEIAARLRFPADAIFEICLIPTFSAADARRIAITFERTRQRFFAWDFDDSVLFVRPRVAGDHPLTSIGGVQISTVRGLAAVPPAVEFAHQLLPFATPGRLSDENDLWLALASDTVLSAMPQVFSHARHAMQQVRADERARLLDTFARFCANGSIKRTAEEMFVHRNTVVNRLQAFHRVTGWDPTVPAEAARALLAFGRNPDPIDQDRES</sequence>
<name>A0ABN3B4N0_9MICO</name>
<dbReference type="InterPro" id="IPR025751">
    <property type="entry name" value="RsbRD_N_dom"/>
</dbReference>
<dbReference type="Pfam" id="PF14361">
    <property type="entry name" value="RsbRD_N"/>
    <property type="match status" value="1"/>
</dbReference>
<comment type="caution">
    <text evidence="3">The sequence shown here is derived from an EMBL/GenBank/DDBJ whole genome shotgun (WGS) entry which is preliminary data.</text>
</comment>
<dbReference type="Gene3D" id="1.10.10.2840">
    <property type="entry name" value="PucR C-terminal helix-turn-helix domain"/>
    <property type="match status" value="1"/>
</dbReference>
<dbReference type="InterPro" id="IPR025736">
    <property type="entry name" value="PucR_C-HTH_dom"/>
</dbReference>
<gene>
    <name evidence="3" type="ORF">GCM10009786_07030</name>
</gene>
<organism evidence="3 4">
    <name type="scientific">Leucobacter alluvii</name>
    <dbReference type="NCBI Taxonomy" id="340321"/>
    <lineage>
        <taxon>Bacteria</taxon>
        <taxon>Bacillati</taxon>
        <taxon>Actinomycetota</taxon>
        <taxon>Actinomycetes</taxon>
        <taxon>Micrococcales</taxon>
        <taxon>Microbacteriaceae</taxon>
        <taxon>Leucobacter</taxon>
    </lineage>
</organism>
<feature type="domain" description="RsbT co-antagonist protein RsbRD N-terminal" evidence="2">
    <location>
        <begin position="25"/>
        <end position="157"/>
    </location>
</feature>
<evidence type="ECO:0000259" key="1">
    <source>
        <dbReference type="Pfam" id="PF13556"/>
    </source>
</evidence>
<dbReference type="Pfam" id="PF13556">
    <property type="entry name" value="HTH_30"/>
    <property type="match status" value="1"/>
</dbReference>
<reference evidence="3 4" key="1">
    <citation type="journal article" date="2019" name="Int. J. Syst. Evol. Microbiol.">
        <title>The Global Catalogue of Microorganisms (GCM) 10K type strain sequencing project: providing services to taxonomists for standard genome sequencing and annotation.</title>
        <authorList>
            <consortium name="The Broad Institute Genomics Platform"/>
            <consortium name="The Broad Institute Genome Sequencing Center for Infectious Disease"/>
            <person name="Wu L."/>
            <person name="Ma J."/>
        </authorList>
    </citation>
    <scope>NUCLEOTIDE SEQUENCE [LARGE SCALE GENOMIC DNA]</scope>
    <source>
        <strain evidence="3 4">JCM 14919</strain>
    </source>
</reference>
<feature type="domain" description="PucR C-terminal helix-turn-helix" evidence="1">
    <location>
        <begin position="317"/>
        <end position="372"/>
    </location>
</feature>
<dbReference type="Proteomes" id="UP001501084">
    <property type="component" value="Unassembled WGS sequence"/>
</dbReference>